<dbReference type="PROSITE" id="PS50240">
    <property type="entry name" value="TRYPSIN_DOM"/>
    <property type="match status" value="1"/>
</dbReference>
<dbReference type="SUPFAM" id="SSF50494">
    <property type="entry name" value="Trypsin-like serine proteases"/>
    <property type="match status" value="1"/>
</dbReference>
<dbReference type="GO" id="GO:0006508">
    <property type="term" value="P:proteolysis"/>
    <property type="evidence" value="ECO:0007669"/>
    <property type="project" value="UniProtKB-KW"/>
</dbReference>
<keyword evidence="3" id="KW-0645">Protease</keyword>
<proteinExistence type="evidence at transcript level"/>
<dbReference type="InterPro" id="IPR001254">
    <property type="entry name" value="Trypsin_dom"/>
</dbReference>
<dbReference type="EMBL" id="GADI01002247">
    <property type="protein sequence ID" value="JAA71561.1"/>
    <property type="molecule type" value="mRNA"/>
</dbReference>
<accession>A0A0K8RKF2</accession>
<dbReference type="InterPro" id="IPR043504">
    <property type="entry name" value="Peptidase_S1_PA_chymotrypsin"/>
</dbReference>
<protein>
    <submittedName>
        <fullName evidence="3">Putative serine protease</fullName>
    </submittedName>
</protein>
<keyword evidence="3" id="KW-0378">Hydrolase</keyword>
<name>A0A0K8RKF2_IXORI</name>
<dbReference type="Gene3D" id="2.40.10.10">
    <property type="entry name" value="Trypsin-like serine proteases"/>
    <property type="match status" value="1"/>
</dbReference>
<dbReference type="InterPro" id="IPR018114">
    <property type="entry name" value="TRYPSIN_HIS"/>
</dbReference>
<organism evidence="3">
    <name type="scientific">Ixodes ricinus</name>
    <name type="common">Common tick</name>
    <name type="synonym">Acarus ricinus</name>
    <dbReference type="NCBI Taxonomy" id="34613"/>
    <lineage>
        <taxon>Eukaryota</taxon>
        <taxon>Metazoa</taxon>
        <taxon>Ecdysozoa</taxon>
        <taxon>Arthropoda</taxon>
        <taxon>Chelicerata</taxon>
        <taxon>Arachnida</taxon>
        <taxon>Acari</taxon>
        <taxon>Parasitiformes</taxon>
        <taxon>Ixodida</taxon>
        <taxon>Ixodoidea</taxon>
        <taxon>Ixodidae</taxon>
        <taxon>Ixodinae</taxon>
        <taxon>Ixodes</taxon>
    </lineage>
</organism>
<dbReference type="PANTHER" id="PTHR24252:SF7">
    <property type="entry name" value="HYALIN"/>
    <property type="match status" value="1"/>
</dbReference>
<reference evidence="3" key="1">
    <citation type="submission" date="2012-12" db="EMBL/GenBank/DDBJ databases">
        <title>Identification and characterization of a phenylalanine ammonia-lyase gene family in Isatis indigotica Fort.</title>
        <authorList>
            <person name="Liu Q."/>
            <person name="Chen J."/>
            <person name="Zhou X."/>
            <person name="Di P."/>
            <person name="Xiao Y."/>
            <person name="Xuan H."/>
            <person name="Zhang L."/>
            <person name="Chen W."/>
        </authorList>
    </citation>
    <scope>NUCLEOTIDE SEQUENCE</scope>
    <source>
        <tissue evidence="3">Salivary gland</tissue>
    </source>
</reference>
<dbReference type="AlphaFoldDB" id="A0A0K8RKF2"/>
<keyword evidence="1" id="KW-1015">Disulfide bond</keyword>
<dbReference type="GO" id="GO:0004252">
    <property type="term" value="F:serine-type endopeptidase activity"/>
    <property type="evidence" value="ECO:0007669"/>
    <property type="project" value="InterPro"/>
</dbReference>
<evidence type="ECO:0000256" key="1">
    <source>
        <dbReference type="ARBA" id="ARBA00023157"/>
    </source>
</evidence>
<evidence type="ECO:0000259" key="2">
    <source>
        <dbReference type="PROSITE" id="PS50240"/>
    </source>
</evidence>
<evidence type="ECO:0000313" key="3">
    <source>
        <dbReference type="EMBL" id="JAA71561.1"/>
    </source>
</evidence>
<dbReference type="PROSITE" id="PS00134">
    <property type="entry name" value="TRYPSIN_HIS"/>
    <property type="match status" value="1"/>
</dbReference>
<sequence length="72" mass="8060">MIFSTTVECGRRHTRNTVSERIMNGTVAEPGNWPWMVALYTRNDKFRCGGLLISKQYVLTAAHCFAETAGGH</sequence>
<dbReference type="Pfam" id="PF00089">
    <property type="entry name" value="Trypsin"/>
    <property type="match status" value="1"/>
</dbReference>
<dbReference type="InterPro" id="IPR009003">
    <property type="entry name" value="Peptidase_S1_PA"/>
</dbReference>
<dbReference type="PANTHER" id="PTHR24252">
    <property type="entry name" value="ACROSIN-RELATED"/>
    <property type="match status" value="1"/>
</dbReference>
<feature type="domain" description="Peptidase S1" evidence="2">
    <location>
        <begin position="22"/>
        <end position="72"/>
    </location>
</feature>